<evidence type="ECO:0008006" key="6">
    <source>
        <dbReference type="Google" id="ProtNLM"/>
    </source>
</evidence>
<dbReference type="SUPFAM" id="SSF53850">
    <property type="entry name" value="Periplasmic binding protein-like II"/>
    <property type="match status" value="1"/>
</dbReference>
<dbReference type="PROSITE" id="PS51257">
    <property type="entry name" value="PROKAR_LIPOPROTEIN"/>
    <property type="match status" value="1"/>
</dbReference>
<keyword evidence="2" id="KW-0472">Membrane</keyword>
<evidence type="ECO:0000256" key="3">
    <source>
        <dbReference type="SAM" id="SignalP"/>
    </source>
</evidence>
<protein>
    <recommendedName>
        <fullName evidence="6">Solute-binding protein family 3/N-terminal domain-containing protein</fullName>
    </recommendedName>
</protein>
<evidence type="ECO:0000256" key="1">
    <source>
        <dbReference type="SAM" id="MobiDB-lite"/>
    </source>
</evidence>
<feature type="chain" id="PRO_5046498096" description="Solute-binding protein family 3/N-terminal domain-containing protein" evidence="3">
    <location>
        <begin position="22"/>
        <end position="580"/>
    </location>
</feature>
<name>A0ABQ6MDM2_9STRA</name>
<feature type="signal peptide" evidence="3">
    <location>
        <begin position="1"/>
        <end position="21"/>
    </location>
</feature>
<evidence type="ECO:0000313" key="5">
    <source>
        <dbReference type="Proteomes" id="UP001165060"/>
    </source>
</evidence>
<organism evidence="4 5">
    <name type="scientific">Tetraparma gracilis</name>
    <dbReference type="NCBI Taxonomy" id="2962635"/>
    <lineage>
        <taxon>Eukaryota</taxon>
        <taxon>Sar</taxon>
        <taxon>Stramenopiles</taxon>
        <taxon>Ochrophyta</taxon>
        <taxon>Bolidophyceae</taxon>
        <taxon>Parmales</taxon>
        <taxon>Triparmaceae</taxon>
        <taxon>Tetraparma</taxon>
    </lineage>
</organism>
<sequence>MAARLSLAGAVLFSSCIPTMASSPSCPCISAPTWPTNLGSSTDEGTPCVLMLDGNCYPELFGVGACKPWEALHDPACLSHPSPSPSRPAYCDEPWCYVDPITCEARQTGKTYRASDLLIVPTSWPGEKPYYSYETCGGNTEAWTENIVTASLSGRVLKAGIPESYYPEHFMIDQNGAPLPDGPITSGASLSGVWIEYYAEMATLGGFELEYHPISNSSLQDYDSAWTSCVADVAAGILDLCVANVWITPDRLELGATFVTPATSDRFKLLSESSRTTPTLRERLWTPFAPFSQELWASIFITWIVVGFLYSMFGAHVEFEKDLVLFKERKGQDTQAAAQKDDKTKGEGARGAQTVPAHAAPAAGPPKAKDADDEQLLTEEDAAWLAFKRMRAFGRNTYFAILEMSDFAAAYPTLRYTVSSSSKDLLFDLLDQQCTVSMSEGLFFGALGQDVDVHDLCAYSWDVEAYNVYVSQPAAADIVQALSRLSTSLKEMGLYDELHARYCTTYSDICDSGSEATETSEEDESFGLEDFLGLYTIVFGFFVVGIAAHLFEHRRERAAWEEGRGLGGGGGKGRVRPDPA</sequence>
<keyword evidence="2" id="KW-1133">Transmembrane helix</keyword>
<dbReference type="Gene3D" id="3.40.190.10">
    <property type="entry name" value="Periplasmic binding protein-like II"/>
    <property type="match status" value="1"/>
</dbReference>
<feature type="region of interest" description="Disordered" evidence="1">
    <location>
        <begin position="335"/>
        <end position="372"/>
    </location>
</feature>
<feature type="transmembrane region" description="Helical" evidence="2">
    <location>
        <begin position="532"/>
        <end position="551"/>
    </location>
</feature>
<keyword evidence="3" id="KW-0732">Signal</keyword>
<accession>A0ABQ6MDM2</accession>
<evidence type="ECO:0000313" key="4">
    <source>
        <dbReference type="EMBL" id="GMI24399.1"/>
    </source>
</evidence>
<keyword evidence="2" id="KW-0812">Transmembrane</keyword>
<dbReference type="EMBL" id="BRYB01000167">
    <property type="protein sequence ID" value="GMI24399.1"/>
    <property type="molecule type" value="Genomic_DNA"/>
</dbReference>
<dbReference type="Proteomes" id="UP001165060">
    <property type="component" value="Unassembled WGS sequence"/>
</dbReference>
<proteinExistence type="predicted"/>
<feature type="compositionally biased region" description="Basic and acidic residues" evidence="1">
    <location>
        <begin position="339"/>
        <end position="348"/>
    </location>
</feature>
<evidence type="ECO:0000256" key="2">
    <source>
        <dbReference type="SAM" id="Phobius"/>
    </source>
</evidence>
<comment type="caution">
    <text evidence="4">The sequence shown here is derived from an EMBL/GenBank/DDBJ whole genome shotgun (WGS) entry which is preliminary data.</text>
</comment>
<gene>
    <name evidence="4" type="ORF">TeGR_g973</name>
</gene>
<reference evidence="4 5" key="1">
    <citation type="journal article" date="2023" name="Commun. Biol.">
        <title>Genome analysis of Parmales, the sister group of diatoms, reveals the evolutionary specialization of diatoms from phago-mixotrophs to photoautotrophs.</title>
        <authorList>
            <person name="Ban H."/>
            <person name="Sato S."/>
            <person name="Yoshikawa S."/>
            <person name="Yamada K."/>
            <person name="Nakamura Y."/>
            <person name="Ichinomiya M."/>
            <person name="Sato N."/>
            <person name="Blanc-Mathieu R."/>
            <person name="Endo H."/>
            <person name="Kuwata A."/>
            <person name="Ogata H."/>
        </authorList>
    </citation>
    <scope>NUCLEOTIDE SEQUENCE [LARGE SCALE GENOMIC DNA]</scope>
</reference>
<keyword evidence="5" id="KW-1185">Reference proteome</keyword>
<feature type="compositionally biased region" description="Low complexity" evidence="1">
    <location>
        <begin position="356"/>
        <end position="366"/>
    </location>
</feature>